<comment type="caution">
    <text evidence="1">The sequence shown here is derived from an EMBL/GenBank/DDBJ whole genome shotgun (WGS) entry which is preliminary data.</text>
</comment>
<name>A0A1E3GNV2_9GAMM</name>
<keyword evidence="2" id="KW-1185">Reference proteome</keyword>
<sequence length="85" mass="9950">MYTNPPFSLVDKLRKETQINKIINGANRYMKFKKAPTVAIMFSYDVSIKELIDNRKIMFRRNLMTLHVTRLASGIRCQKAIMLGR</sequence>
<gene>
    <name evidence="1" type="ORF">A9E74_02520</name>
</gene>
<organism evidence="1 2">
    <name type="scientific">Methylophaga muralis</name>
    <dbReference type="NCBI Taxonomy" id="291169"/>
    <lineage>
        <taxon>Bacteria</taxon>
        <taxon>Pseudomonadati</taxon>
        <taxon>Pseudomonadota</taxon>
        <taxon>Gammaproteobacteria</taxon>
        <taxon>Thiotrichales</taxon>
        <taxon>Piscirickettsiaceae</taxon>
        <taxon>Methylophaga</taxon>
    </lineage>
</organism>
<evidence type="ECO:0000313" key="1">
    <source>
        <dbReference type="EMBL" id="ODN65704.1"/>
    </source>
</evidence>
<protein>
    <submittedName>
        <fullName evidence="1">Uncharacterized protein</fullName>
    </submittedName>
</protein>
<reference evidence="1 2" key="1">
    <citation type="submission" date="2016-07" db="EMBL/GenBank/DDBJ databases">
        <title>Draft Genome Sequence of Methylophaga muralis Bur 1.</title>
        <authorList>
            <person name="Vasilenko O.V."/>
            <person name="Doronina N.V."/>
            <person name="Shmareva M.N."/>
            <person name="Tarlachkov S.V."/>
            <person name="Mustakhimov I."/>
            <person name="Trotsenko Y.A."/>
        </authorList>
    </citation>
    <scope>NUCLEOTIDE SEQUENCE [LARGE SCALE GENOMIC DNA]</scope>
    <source>
        <strain evidence="1 2">Bur 1</strain>
    </source>
</reference>
<evidence type="ECO:0000313" key="2">
    <source>
        <dbReference type="Proteomes" id="UP000094379"/>
    </source>
</evidence>
<dbReference type="Proteomes" id="UP000094379">
    <property type="component" value="Unassembled WGS sequence"/>
</dbReference>
<dbReference type="AlphaFoldDB" id="A0A1E3GNV2"/>
<proteinExistence type="predicted"/>
<accession>A0A1E3GNV2</accession>
<dbReference type="EMBL" id="MCRI01000044">
    <property type="protein sequence ID" value="ODN65704.1"/>
    <property type="molecule type" value="Genomic_DNA"/>
</dbReference>